<dbReference type="Pfam" id="PF11947">
    <property type="entry name" value="DUF3464"/>
    <property type="match status" value="1"/>
</dbReference>
<evidence type="ECO:0000313" key="4">
    <source>
        <dbReference type="Proteomes" id="UP001204953"/>
    </source>
</evidence>
<reference evidence="3" key="1">
    <citation type="submission" date="2022-06" db="EMBL/GenBank/DDBJ databases">
        <title>New cyanobacteria of genus Symplocastrum in benthos of Lake Baikal.</title>
        <authorList>
            <person name="Sorokovikova E."/>
            <person name="Tikhonova I."/>
            <person name="Krasnopeev A."/>
            <person name="Evseev P."/>
            <person name="Gladkikh A."/>
            <person name="Belykh O."/>
        </authorList>
    </citation>
    <scope>NUCLEOTIDE SEQUENCE</scope>
    <source>
        <strain evidence="3">BBK-W-15</strain>
    </source>
</reference>
<proteinExistence type="predicted"/>
<feature type="transmembrane region" description="Helical" evidence="2">
    <location>
        <begin position="75"/>
        <end position="97"/>
    </location>
</feature>
<dbReference type="Proteomes" id="UP001204953">
    <property type="component" value="Unassembled WGS sequence"/>
</dbReference>
<comment type="caution">
    <text evidence="3">The sequence shown here is derived from an EMBL/GenBank/DDBJ whole genome shotgun (WGS) entry which is preliminary data.</text>
</comment>
<keyword evidence="4" id="KW-1185">Reference proteome</keyword>
<dbReference type="EMBL" id="JAMZMM010000094">
    <property type="protein sequence ID" value="MCP2729118.1"/>
    <property type="molecule type" value="Genomic_DNA"/>
</dbReference>
<keyword evidence="2" id="KW-1133">Transmembrane helix</keyword>
<keyword evidence="2" id="KW-0812">Transmembrane</keyword>
<protein>
    <submittedName>
        <fullName evidence="3">PAM68 family protein</fullName>
    </submittedName>
</protein>
<gene>
    <name evidence="3" type="ORF">NJ959_11685</name>
</gene>
<feature type="compositionally biased region" description="Polar residues" evidence="1">
    <location>
        <begin position="22"/>
        <end position="34"/>
    </location>
</feature>
<dbReference type="PANTHER" id="PTHR34575">
    <property type="entry name" value="PROTEIN PAM68, CHLOROPLASTIC"/>
    <property type="match status" value="1"/>
</dbReference>
<sequence length="169" mass="18761">MSTEPSRNPLPFEPQKKRKKIAQTQQETAPNKTAPNKDKPATVAKKKSTTAVKKSTTKESMQIPDAVSNRMIRRMVVLCGIPTVLGISIFVVSYFLFHNMGIKLPNPAVLFASLGCWGLGVLGLSYGVLSASWEEDNPGTVLGWQEFRINLERMTSAWRAARQEAKQKN</sequence>
<evidence type="ECO:0000256" key="2">
    <source>
        <dbReference type="SAM" id="Phobius"/>
    </source>
</evidence>
<evidence type="ECO:0000313" key="3">
    <source>
        <dbReference type="EMBL" id="MCP2729118.1"/>
    </source>
</evidence>
<accession>A0AAE3KNX5</accession>
<dbReference type="RefSeq" id="WP_254011906.1">
    <property type="nucleotide sequence ID" value="NZ_JAMZMM010000094.1"/>
</dbReference>
<dbReference type="AlphaFoldDB" id="A0AAE3KNX5"/>
<organism evidence="3 4">
    <name type="scientific">Limnofasciculus baicalensis BBK-W-15</name>
    <dbReference type="NCBI Taxonomy" id="2699891"/>
    <lineage>
        <taxon>Bacteria</taxon>
        <taxon>Bacillati</taxon>
        <taxon>Cyanobacteriota</taxon>
        <taxon>Cyanophyceae</taxon>
        <taxon>Coleofasciculales</taxon>
        <taxon>Coleofasciculaceae</taxon>
        <taxon>Limnofasciculus</taxon>
        <taxon>Limnofasciculus baicalensis</taxon>
    </lineage>
</organism>
<feature type="transmembrane region" description="Helical" evidence="2">
    <location>
        <begin position="109"/>
        <end position="129"/>
    </location>
</feature>
<feature type="region of interest" description="Disordered" evidence="1">
    <location>
        <begin position="1"/>
        <end position="60"/>
    </location>
</feature>
<evidence type="ECO:0000256" key="1">
    <source>
        <dbReference type="SAM" id="MobiDB-lite"/>
    </source>
</evidence>
<dbReference type="PANTHER" id="PTHR34575:SF1">
    <property type="entry name" value="PROTEIN PAM68, CHLOROPLASTIC"/>
    <property type="match status" value="1"/>
</dbReference>
<name>A0AAE3KNX5_9CYAN</name>
<dbReference type="InterPro" id="IPR021855">
    <property type="entry name" value="PAM68-like"/>
</dbReference>
<keyword evidence="2" id="KW-0472">Membrane</keyword>